<evidence type="ECO:0000313" key="4">
    <source>
        <dbReference type="Proteomes" id="UP000814243"/>
    </source>
</evidence>
<dbReference type="Pfam" id="PF03184">
    <property type="entry name" value="DDE_1"/>
    <property type="match status" value="1"/>
</dbReference>
<dbReference type="InterPro" id="IPR007889">
    <property type="entry name" value="HTH_Psq"/>
</dbReference>
<dbReference type="GO" id="GO:0003677">
    <property type="term" value="F:DNA binding"/>
    <property type="evidence" value="ECO:0007669"/>
    <property type="project" value="InterPro"/>
</dbReference>
<name>A0A922SLK0_SPOEX</name>
<dbReference type="InterPro" id="IPR004875">
    <property type="entry name" value="DDE_SF_endonuclease_dom"/>
</dbReference>
<reference evidence="3" key="1">
    <citation type="journal article" date="2021" name="G3 (Bethesda)">
        <title>Genome and transcriptome analysis of the beet armyworm Spodoptera exigua reveals targets for pest control. .</title>
        <authorList>
            <person name="Simon S."/>
            <person name="Breeschoten T."/>
            <person name="Jansen H.J."/>
            <person name="Dirks R.P."/>
            <person name="Schranz M.E."/>
            <person name="Ros V.I.D."/>
        </authorList>
    </citation>
    <scope>NUCLEOTIDE SEQUENCE</scope>
    <source>
        <strain evidence="3">TB_SE_WUR_2020</strain>
    </source>
</reference>
<evidence type="ECO:0008006" key="5">
    <source>
        <dbReference type="Google" id="ProtNLM"/>
    </source>
</evidence>
<proteinExistence type="predicted"/>
<protein>
    <recommendedName>
        <fullName evidence="5">DDE-1 domain-containing protein</fullName>
    </recommendedName>
</protein>
<dbReference type="AlphaFoldDB" id="A0A922SLK0"/>
<dbReference type="Gene3D" id="3.30.420.10">
    <property type="entry name" value="Ribonuclease H-like superfamily/Ribonuclease H"/>
    <property type="match status" value="1"/>
</dbReference>
<dbReference type="InterPro" id="IPR036397">
    <property type="entry name" value="RNaseH_sf"/>
</dbReference>
<feature type="domain" description="DDE-1" evidence="1">
    <location>
        <begin position="210"/>
        <end position="348"/>
    </location>
</feature>
<dbReference type="Proteomes" id="UP000814243">
    <property type="component" value="Unassembled WGS sequence"/>
</dbReference>
<gene>
    <name evidence="3" type="ORF">HF086_009975</name>
</gene>
<dbReference type="PANTHER" id="PTHR19303:SF74">
    <property type="entry name" value="POGO TRANSPOSABLE ELEMENT WITH KRAB DOMAIN"/>
    <property type="match status" value="1"/>
</dbReference>
<dbReference type="Pfam" id="PF05225">
    <property type="entry name" value="HTH_psq"/>
    <property type="match status" value="1"/>
</dbReference>
<evidence type="ECO:0000313" key="3">
    <source>
        <dbReference type="EMBL" id="KAH9641629.1"/>
    </source>
</evidence>
<organism evidence="3 4">
    <name type="scientific">Spodoptera exigua</name>
    <name type="common">Beet armyworm</name>
    <name type="synonym">Noctua fulgens</name>
    <dbReference type="NCBI Taxonomy" id="7107"/>
    <lineage>
        <taxon>Eukaryota</taxon>
        <taxon>Metazoa</taxon>
        <taxon>Ecdysozoa</taxon>
        <taxon>Arthropoda</taxon>
        <taxon>Hexapoda</taxon>
        <taxon>Insecta</taxon>
        <taxon>Pterygota</taxon>
        <taxon>Neoptera</taxon>
        <taxon>Endopterygota</taxon>
        <taxon>Lepidoptera</taxon>
        <taxon>Glossata</taxon>
        <taxon>Ditrysia</taxon>
        <taxon>Noctuoidea</taxon>
        <taxon>Noctuidae</taxon>
        <taxon>Amphipyrinae</taxon>
        <taxon>Spodoptera</taxon>
    </lineage>
</organism>
<dbReference type="PANTHER" id="PTHR19303">
    <property type="entry name" value="TRANSPOSON"/>
    <property type="match status" value="1"/>
</dbReference>
<feature type="domain" description="HTH psq-type" evidence="2">
    <location>
        <begin position="22"/>
        <end position="56"/>
    </location>
</feature>
<evidence type="ECO:0000259" key="1">
    <source>
        <dbReference type="Pfam" id="PF03184"/>
    </source>
</evidence>
<accession>A0A922SLK0</accession>
<dbReference type="Gene3D" id="1.10.10.60">
    <property type="entry name" value="Homeodomain-like"/>
    <property type="match status" value="1"/>
</dbReference>
<evidence type="ECO:0000259" key="2">
    <source>
        <dbReference type="Pfam" id="PF05225"/>
    </source>
</evidence>
<dbReference type="InterPro" id="IPR050863">
    <property type="entry name" value="CenT-Element_Derived"/>
</dbReference>
<sequence length="630" mass="71853">MPRNYRPKPGAKSLKKHDVAIINQALLDISAGNTSIRRVAEKYGISYSVLQRRINKSVKPHGGQTAMTPEAEAFIVKNLNICADWGYPLDQNDLRYIVKLYLDTSNITVKRFKNNYPGPDFVESFLKRHSNKISKRISQNIKRSRAEVSPEMMKTYFAELEKSLEGVPHSNIVNYDETNLSDDPGRPKVIVRRGCKYPERVRNFSKGCTSLMIAANAEGELLAPYVVYKSTYLYDTWIQNGPKGTCYNRSKSGWFDGEIFSDWIKNVIIPYFDKKDGKKLLIGDNLSSHLSAHLIDLCKEKDIHFVFLPPNSTHLTQPLDVAFFRPMKQAWRSILQKWKETDGRNLSSIPKGCFPRLLKLLINQLNINANSNIRAGFKKTGIVPLNSEEVISRLPNAEINETAQDAVNESFVKYLKEMRYGTLDITEPKKKKKLNVVAGRSVCPDELISENRPEEDEQQTTSNIVSVQKKKILQKKSKRQSSNSRFIEKLIPLSLKTQIPLNPTISGASTSTMNEILDMDIESMPIILEDDLYDVGREEILIEQRETEQDTNVGKDDKKEAKFKVKILSDEIVTPNHTLTKKNMVCTTKKPKQFFTLNAAPIPSRRGSEMSFNYYNNAEQIMKILDLEDD</sequence>
<dbReference type="EMBL" id="JACEFF010000218">
    <property type="protein sequence ID" value="KAH9641629.1"/>
    <property type="molecule type" value="Genomic_DNA"/>
</dbReference>
<dbReference type="GO" id="GO:0005634">
    <property type="term" value="C:nucleus"/>
    <property type="evidence" value="ECO:0007669"/>
    <property type="project" value="TreeGrafter"/>
</dbReference>
<comment type="caution">
    <text evidence="3">The sequence shown here is derived from an EMBL/GenBank/DDBJ whole genome shotgun (WGS) entry which is preliminary data.</text>
</comment>